<reference evidence="1 2" key="2">
    <citation type="journal article" date="2022" name="Mol. Ecol. Resour.">
        <title>The genomes of chicory, endive, great burdock and yacon provide insights into Asteraceae paleo-polyploidization history and plant inulin production.</title>
        <authorList>
            <person name="Fan W."/>
            <person name="Wang S."/>
            <person name="Wang H."/>
            <person name="Wang A."/>
            <person name="Jiang F."/>
            <person name="Liu H."/>
            <person name="Zhao H."/>
            <person name="Xu D."/>
            <person name="Zhang Y."/>
        </authorList>
    </citation>
    <scope>NUCLEOTIDE SEQUENCE [LARGE SCALE GENOMIC DNA]</scope>
    <source>
        <strain evidence="2">cv. Yunnan</strain>
        <tissue evidence="1">Leaves</tissue>
    </source>
</reference>
<evidence type="ECO:0000313" key="2">
    <source>
        <dbReference type="Proteomes" id="UP001056120"/>
    </source>
</evidence>
<sequence length="219" mass="24206">MSLKKLRILNVSNSENLTKTGDFYGLENLEELSFRSCSSLKELHSSIGCLHKLAILDLFCCRKLKTIPWEMIAMLPSLQNLYLATTTGLEAGEVTHPFLSSLEEPLSFLQLHNLNEIELLHAIDPDLPLNITSIKASHCNRLASLPSNISELKSLAVLDFRDNPKLGSKDPQFLMKVTGLTNLNQLTMVECGVSQLPNDIGNLVSLKKLDLSGNSFLTA</sequence>
<comment type="caution">
    <text evidence="1">The sequence shown here is derived from an EMBL/GenBank/DDBJ whole genome shotgun (WGS) entry which is preliminary data.</text>
</comment>
<dbReference type="EMBL" id="CM042043">
    <property type="protein sequence ID" value="KAI3695131.1"/>
    <property type="molecule type" value="Genomic_DNA"/>
</dbReference>
<reference evidence="2" key="1">
    <citation type="journal article" date="2022" name="Mol. Ecol. Resour.">
        <title>The genomes of chicory, endive, great burdock and yacon provide insights into Asteraceae palaeo-polyploidization history and plant inulin production.</title>
        <authorList>
            <person name="Fan W."/>
            <person name="Wang S."/>
            <person name="Wang H."/>
            <person name="Wang A."/>
            <person name="Jiang F."/>
            <person name="Liu H."/>
            <person name="Zhao H."/>
            <person name="Xu D."/>
            <person name="Zhang Y."/>
        </authorList>
    </citation>
    <scope>NUCLEOTIDE SEQUENCE [LARGE SCALE GENOMIC DNA]</scope>
    <source>
        <strain evidence="2">cv. Yunnan</strain>
    </source>
</reference>
<dbReference type="Proteomes" id="UP001056120">
    <property type="component" value="Linkage Group LG26"/>
</dbReference>
<proteinExistence type="predicted"/>
<accession>A0ACB8ZCA4</accession>
<organism evidence="1 2">
    <name type="scientific">Smallanthus sonchifolius</name>
    <dbReference type="NCBI Taxonomy" id="185202"/>
    <lineage>
        <taxon>Eukaryota</taxon>
        <taxon>Viridiplantae</taxon>
        <taxon>Streptophyta</taxon>
        <taxon>Embryophyta</taxon>
        <taxon>Tracheophyta</taxon>
        <taxon>Spermatophyta</taxon>
        <taxon>Magnoliopsida</taxon>
        <taxon>eudicotyledons</taxon>
        <taxon>Gunneridae</taxon>
        <taxon>Pentapetalae</taxon>
        <taxon>asterids</taxon>
        <taxon>campanulids</taxon>
        <taxon>Asterales</taxon>
        <taxon>Asteraceae</taxon>
        <taxon>Asteroideae</taxon>
        <taxon>Heliantheae alliance</taxon>
        <taxon>Millerieae</taxon>
        <taxon>Smallanthus</taxon>
    </lineage>
</organism>
<protein>
    <submittedName>
        <fullName evidence="1">Uncharacterized protein</fullName>
    </submittedName>
</protein>
<gene>
    <name evidence="1" type="ORF">L1987_78119</name>
</gene>
<keyword evidence="2" id="KW-1185">Reference proteome</keyword>
<name>A0ACB8ZCA4_9ASTR</name>
<evidence type="ECO:0000313" key="1">
    <source>
        <dbReference type="EMBL" id="KAI3695131.1"/>
    </source>
</evidence>